<reference evidence="3" key="1">
    <citation type="journal article" date="2013" name="Nat. Genet.">
        <title>The draft genomes of soft-shell turtle and green sea turtle yield insights into the development and evolution of the turtle-specific body plan.</title>
        <authorList>
            <person name="Wang Z."/>
            <person name="Pascual-Anaya J."/>
            <person name="Zadissa A."/>
            <person name="Li W."/>
            <person name="Niimura Y."/>
            <person name="Huang Z."/>
            <person name="Li C."/>
            <person name="White S."/>
            <person name="Xiong Z."/>
            <person name="Fang D."/>
            <person name="Wang B."/>
            <person name="Ming Y."/>
            <person name="Chen Y."/>
            <person name="Zheng Y."/>
            <person name="Kuraku S."/>
            <person name="Pignatelli M."/>
            <person name="Herrero J."/>
            <person name="Beal K."/>
            <person name="Nozawa M."/>
            <person name="Li Q."/>
            <person name="Wang J."/>
            <person name="Zhang H."/>
            <person name="Yu L."/>
            <person name="Shigenobu S."/>
            <person name="Wang J."/>
            <person name="Liu J."/>
            <person name="Flicek P."/>
            <person name="Searle S."/>
            <person name="Wang J."/>
            <person name="Kuratani S."/>
            <person name="Yin Y."/>
            <person name="Aken B."/>
            <person name="Zhang G."/>
            <person name="Irie N."/>
        </authorList>
    </citation>
    <scope>NUCLEOTIDE SEQUENCE [LARGE SCALE GENOMIC DNA]</scope>
</reference>
<dbReference type="EMBL" id="KB580219">
    <property type="protein sequence ID" value="EMP26400.1"/>
    <property type="molecule type" value="Genomic_DNA"/>
</dbReference>
<gene>
    <name evidence="2" type="ORF">UY3_16519</name>
</gene>
<accession>M7ATX6</accession>
<protein>
    <submittedName>
        <fullName evidence="2">Uncharacterized protein</fullName>
    </submittedName>
</protein>
<organism evidence="2 3">
    <name type="scientific">Chelonia mydas</name>
    <name type="common">Green sea-turtle</name>
    <name type="synonym">Chelonia agassizi</name>
    <dbReference type="NCBI Taxonomy" id="8469"/>
    <lineage>
        <taxon>Eukaryota</taxon>
        <taxon>Metazoa</taxon>
        <taxon>Chordata</taxon>
        <taxon>Craniata</taxon>
        <taxon>Vertebrata</taxon>
        <taxon>Euteleostomi</taxon>
        <taxon>Archelosauria</taxon>
        <taxon>Testudinata</taxon>
        <taxon>Testudines</taxon>
        <taxon>Cryptodira</taxon>
        <taxon>Durocryptodira</taxon>
        <taxon>Americhelydia</taxon>
        <taxon>Chelonioidea</taxon>
        <taxon>Cheloniidae</taxon>
        <taxon>Chelonia</taxon>
    </lineage>
</organism>
<name>M7ATX6_CHEMY</name>
<feature type="compositionally biased region" description="Polar residues" evidence="1">
    <location>
        <begin position="30"/>
        <end position="40"/>
    </location>
</feature>
<proteinExistence type="predicted"/>
<dbReference type="AlphaFoldDB" id="M7ATX6"/>
<evidence type="ECO:0000313" key="3">
    <source>
        <dbReference type="Proteomes" id="UP000031443"/>
    </source>
</evidence>
<sequence>MVSALTPNPVHCSESALGTAASVRSDLPASLTSWHRSPSTGHKETKKMPSLQQHRGKPGIETRPMSGSPRPPPAARPPTHVQRSSPATSDQASLDVRCPPVCCNLPAPLTSRYRSPSTGHKKAKKMPSLQRHQGKPGAEIRPMSGGPRSIPSSL</sequence>
<evidence type="ECO:0000256" key="1">
    <source>
        <dbReference type="SAM" id="MobiDB-lite"/>
    </source>
</evidence>
<keyword evidence="3" id="KW-1185">Reference proteome</keyword>
<feature type="compositionally biased region" description="Polar residues" evidence="1">
    <location>
        <begin position="81"/>
        <end position="92"/>
    </location>
</feature>
<feature type="region of interest" description="Disordered" evidence="1">
    <location>
        <begin position="1"/>
        <end position="154"/>
    </location>
</feature>
<evidence type="ECO:0000313" key="2">
    <source>
        <dbReference type="EMBL" id="EMP26400.1"/>
    </source>
</evidence>
<dbReference type="Proteomes" id="UP000031443">
    <property type="component" value="Unassembled WGS sequence"/>
</dbReference>